<dbReference type="KEGG" id="nhu:H0264_35585"/>
<gene>
    <name evidence="1" type="ORF">H0264_35585</name>
</gene>
<dbReference type="RefSeq" id="WP_181581586.1">
    <property type="nucleotide sequence ID" value="NZ_CP059399.1"/>
</dbReference>
<dbReference type="Pfam" id="PF13814">
    <property type="entry name" value="Replic_Relax"/>
    <property type="match status" value="1"/>
</dbReference>
<sequence>MRQVDLLREQLSERDIAIVEDVERFRLLTTRQIQRLHFTTGHQSVAAATRATTRVLQRLRGHGVISTLTRRVGGVRQGSDSLTWQLTATGDRLLRHLHGRAYRRRYREPSPEFTKHTLTVANLGVLLREAEQAGRIELSEIGVEGQARRMFVGRHGAREVLKPDLYAVTAGREFEHHWFIEADRGTEHDPHLARKLGAYSRFFKSGRYQAEHGLFPSVLWVVPDDKRAAVLSALIATIELGSPRLFEICTYDRFIGFVVTATNGGESMPLPGILESTERRLESDPNDSIADVLEM</sequence>
<organism evidence="1 2">
    <name type="scientific">Nocardia huaxiensis</name>
    <dbReference type="NCBI Taxonomy" id="2755382"/>
    <lineage>
        <taxon>Bacteria</taxon>
        <taxon>Bacillati</taxon>
        <taxon>Actinomycetota</taxon>
        <taxon>Actinomycetes</taxon>
        <taxon>Mycobacteriales</taxon>
        <taxon>Nocardiaceae</taxon>
        <taxon>Nocardia</taxon>
    </lineage>
</organism>
<evidence type="ECO:0000313" key="1">
    <source>
        <dbReference type="EMBL" id="QLY30388.1"/>
    </source>
</evidence>
<reference evidence="1 2" key="1">
    <citation type="submission" date="2020-07" db="EMBL/GenBank/DDBJ databases">
        <authorList>
            <person name="Zhuang K."/>
            <person name="Ran Y."/>
        </authorList>
    </citation>
    <scope>NUCLEOTIDE SEQUENCE [LARGE SCALE GENOMIC DNA]</scope>
    <source>
        <strain evidence="1 2">WCH-YHL-001</strain>
    </source>
</reference>
<protein>
    <submittedName>
        <fullName evidence="1">Replication-relaxation family protein</fullName>
    </submittedName>
</protein>
<evidence type="ECO:0000313" key="2">
    <source>
        <dbReference type="Proteomes" id="UP000515512"/>
    </source>
</evidence>
<accession>A0A7D6Z9K8</accession>
<dbReference type="EMBL" id="CP059399">
    <property type="protein sequence ID" value="QLY30388.1"/>
    <property type="molecule type" value="Genomic_DNA"/>
</dbReference>
<name>A0A7D6Z9K8_9NOCA</name>
<dbReference type="Proteomes" id="UP000515512">
    <property type="component" value="Chromosome"/>
</dbReference>
<keyword evidence="2" id="KW-1185">Reference proteome</keyword>
<dbReference type="InterPro" id="IPR025855">
    <property type="entry name" value="Replic_Relax"/>
</dbReference>
<dbReference type="AlphaFoldDB" id="A0A7D6Z9K8"/>
<proteinExistence type="predicted"/>